<feature type="transmembrane region" description="Helical" evidence="5">
    <location>
        <begin position="251"/>
        <end position="272"/>
    </location>
</feature>
<feature type="transmembrane region" description="Helical" evidence="5">
    <location>
        <begin position="179"/>
        <end position="197"/>
    </location>
</feature>
<feature type="transmembrane region" description="Helical" evidence="5">
    <location>
        <begin position="38"/>
        <end position="61"/>
    </location>
</feature>
<evidence type="ECO:0000256" key="4">
    <source>
        <dbReference type="ARBA" id="ARBA00023136"/>
    </source>
</evidence>
<feature type="transmembrane region" description="Helical" evidence="5">
    <location>
        <begin position="278"/>
        <end position="296"/>
    </location>
</feature>
<feature type="transmembrane region" description="Helical" evidence="5">
    <location>
        <begin position="108"/>
        <end position="128"/>
    </location>
</feature>
<evidence type="ECO:0000256" key="1">
    <source>
        <dbReference type="ARBA" id="ARBA00004141"/>
    </source>
</evidence>
<gene>
    <name evidence="7" type="ORF">H8Z76_12310</name>
</gene>
<dbReference type="RefSeq" id="WP_022514331.1">
    <property type="nucleotide sequence ID" value="NZ_JACOQH010000010.1"/>
</dbReference>
<name>A0ABR7ICZ7_9FIRM</name>
<feature type="transmembrane region" description="Helical" evidence="5">
    <location>
        <begin position="134"/>
        <end position="152"/>
    </location>
</feature>
<protein>
    <submittedName>
        <fullName evidence="7">Calcium/sodium antiporter</fullName>
    </submittedName>
</protein>
<reference evidence="7 8" key="1">
    <citation type="submission" date="2020-08" db="EMBL/GenBank/DDBJ databases">
        <title>Genome public.</title>
        <authorList>
            <person name="Liu C."/>
            <person name="Sun Q."/>
        </authorList>
    </citation>
    <scope>NUCLEOTIDE SEQUENCE [LARGE SCALE GENOMIC DNA]</scope>
    <source>
        <strain evidence="7 8">BX0805</strain>
    </source>
</reference>
<keyword evidence="8" id="KW-1185">Reference proteome</keyword>
<comment type="subcellular location">
    <subcellularLocation>
        <location evidence="1">Membrane</location>
        <topology evidence="1">Multi-pass membrane protein</topology>
    </subcellularLocation>
</comment>
<proteinExistence type="predicted"/>
<evidence type="ECO:0000256" key="3">
    <source>
        <dbReference type="ARBA" id="ARBA00022989"/>
    </source>
</evidence>
<dbReference type="PANTHER" id="PTHR10846:SF8">
    <property type="entry name" value="INNER MEMBRANE PROTEIN YRBG"/>
    <property type="match status" value="1"/>
</dbReference>
<sequence>MRELIVAIITLIVGFIFLIKGADFFVDGSASVAKRLRVPSIIIGMTVVAMGTSLPECAVSVTASITNNNSLAVSNAVGSNIFNLMVVCGVCALFTPLAVQRDTLKRDLPFSIIVAGLLLVLGYFGMTLGRVDGIILLVVFAVFLVIMVKSALKARRDGDITAAEQEDQEIADEVEILPVWKCIVFIVVGAIGIALGGDAVVNGASVIAAEFGLSQTLIGLTIVALGTSLPELVTSIVAARKNEVDMALGNVIGSNIFNILFVLGIAAAISPIQFIRENIIDIILLIFMSLEVWFFAQSKKKLTRGEGIVMLLVYAVYMVYICKR</sequence>
<evidence type="ECO:0000259" key="6">
    <source>
        <dbReference type="Pfam" id="PF01699"/>
    </source>
</evidence>
<dbReference type="InterPro" id="IPR004837">
    <property type="entry name" value="NaCa_Exmemb"/>
</dbReference>
<feature type="transmembrane region" description="Helical" evidence="5">
    <location>
        <begin position="303"/>
        <end position="321"/>
    </location>
</feature>
<accession>A0ABR7ICZ7</accession>
<feature type="transmembrane region" description="Helical" evidence="5">
    <location>
        <begin position="81"/>
        <end position="99"/>
    </location>
</feature>
<dbReference type="InterPro" id="IPR004481">
    <property type="entry name" value="K/Na/Ca-exchanger"/>
</dbReference>
<dbReference type="PANTHER" id="PTHR10846">
    <property type="entry name" value="SODIUM/POTASSIUM/CALCIUM EXCHANGER"/>
    <property type="match status" value="1"/>
</dbReference>
<dbReference type="Gene3D" id="1.20.1420.30">
    <property type="entry name" value="NCX, central ion-binding region"/>
    <property type="match status" value="2"/>
</dbReference>
<dbReference type="InterPro" id="IPR044880">
    <property type="entry name" value="NCX_ion-bd_dom_sf"/>
</dbReference>
<feature type="domain" description="Sodium/calcium exchanger membrane region" evidence="6">
    <location>
        <begin position="183"/>
        <end position="321"/>
    </location>
</feature>
<evidence type="ECO:0000256" key="2">
    <source>
        <dbReference type="ARBA" id="ARBA00022692"/>
    </source>
</evidence>
<evidence type="ECO:0000256" key="5">
    <source>
        <dbReference type="SAM" id="Phobius"/>
    </source>
</evidence>
<dbReference type="Proteomes" id="UP000621540">
    <property type="component" value="Unassembled WGS sequence"/>
</dbReference>
<keyword evidence="2 5" id="KW-0812">Transmembrane</keyword>
<feature type="domain" description="Sodium/calcium exchanger membrane region" evidence="6">
    <location>
        <begin position="7"/>
        <end position="148"/>
    </location>
</feature>
<comment type="caution">
    <text evidence="7">The sequence shown here is derived from an EMBL/GenBank/DDBJ whole genome shotgun (WGS) entry which is preliminary data.</text>
</comment>
<evidence type="ECO:0000313" key="7">
    <source>
        <dbReference type="EMBL" id="MBC5754780.1"/>
    </source>
</evidence>
<keyword evidence="3 5" id="KW-1133">Transmembrane helix</keyword>
<feature type="transmembrane region" description="Helical" evidence="5">
    <location>
        <begin position="217"/>
        <end position="239"/>
    </location>
</feature>
<evidence type="ECO:0000313" key="8">
    <source>
        <dbReference type="Proteomes" id="UP000621540"/>
    </source>
</evidence>
<dbReference type="Pfam" id="PF01699">
    <property type="entry name" value="Na_Ca_ex"/>
    <property type="match status" value="2"/>
</dbReference>
<keyword evidence="4 5" id="KW-0472">Membrane</keyword>
<dbReference type="NCBIfam" id="TIGR00367">
    <property type="entry name" value="calcium/sodium antiporter"/>
    <property type="match status" value="1"/>
</dbReference>
<feature type="transmembrane region" description="Helical" evidence="5">
    <location>
        <begin position="6"/>
        <end position="26"/>
    </location>
</feature>
<organism evidence="7 8">
    <name type="scientific">Roseburia yibonii</name>
    <dbReference type="NCBI Taxonomy" id="2763063"/>
    <lineage>
        <taxon>Bacteria</taxon>
        <taxon>Bacillati</taxon>
        <taxon>Bacillota</taxon>
        <taxon>Clostridia</taxon>
        <taxon>Lachnospirales</taxon>
        <taxon>Lachnospiraceae</taxon>
        <taxon>Roseburia</taxon>
    </lineage>
</organism>
<dbReference type="EMBL" id="JACOQH010000010">
    <property type="protein sequence ID" value="MBC5754780.1"/>
    <property type="molecule type" value="Genomic_DNA"/>
</dbReference>